<dbReference type="SUPFAM" id="SSF64268">
    <property type="entry name" value="PX domain"/>
    <property type="match status" value="1"/>
</dbReference>
<dbReference type="GO" id="GO:0005768">
    <property type="term" value="C:endosome"/>
    <property type="evidence" value="ECO:0007669"/>
    <property type="project" value="TreeGrafter"/>
</dbReference>
<dbReference type="GO" id="GO:0005829">
    <property type="term" value="C:cytosol"/>
    <property type="evidence" value="ECO:0007669"/>
    <property type="project" value="GOC"/>
</dbReference>
<dbReference type="Proteomes" id="UP000694420">
    <property type="component" value="Unplaced"/>
</dbReference>
<dbReference type="GO" id="GO:0006907">
    <property type="term" value="P:pinocytosis"/>
    <property type="evidence" value="ECO:0007669"/>
    <property type="project" value="TreeGrafter"/>
</dbReference>
<accession>A0A8C7E9Q1</accession>
<dbReference type="Ensembl" id="ENSNPET00000004042.1">
    <property type="protein sequence ID" value="ENSNPEP00000003952.1"/>
    <property type="gene ID" value="ENSNPEG00000003030.1"/>
</dbReference>
<dbReference type="Gene3D" id="3.30.1520.10">
    <property type="entry name" value="Phox-like domain"/>
    <property type="match status" value="1"/>
</dbReference>
<dbReference type="GO" id="GO:0035091">
    <property type="term" value="F:phosphatidylinositol binding"/>
    <property type="evidence" value="ECO:0007669"/>
    <property type="project" value="InterPro"/>
</dbReference>
<name>A0A8C7E9Q1_NOTPE</name>
<dbReference type="AlphaFoldDB" id="A0A8C7E9Q1"/>
<evidence type="ECO:0000259" key="1">
    <source>
        <dbReference type="Pfam" id="PF00787"/>
    </source>
</evidence>
<dbReference type="InterPro" id="IPR001683">
    <property type="entry name" value="PX_dom"/>
</dbReference>
<keyword evidence="3" id="KW-1185">Reference proteome</keyword>
<protein>
    <recommendedName>
        <fullName evidence="1">PX domain-containing protein</fullName>
    </recommendedName>
</protein>
<reference evidence="2" key="2">
    <citation type="submission" date="2025-09" db="UniProtKB">
        <authorList>
            <consortium name="Ensembl"/>
        </authorList>
    </citation>
    <scope>IDENTIFICATION</scope>
</reference>
<dbReference type="InterPro" id="IPR036871">
    <property type="entry name" value="PX_dom_sf"/>
</dbReference>
<evidence type="ECO:0000313" key="3">
    <source>
        <dbReference type="Proteomes" id="UP000694420"/>
    </source>
</evidence>
<dbReference type="GO" id="GO:0042147">
    <property type="term" value="P:retrograde transport, endosome to Golgi"/>
    <property type="evidence" value="ECO:0007669"/>
    <property type="project" value="TreeGrafter"/>
</dbReference>
<dbReference type="GO" id="GO:0034452">
    <property type="term" value="F:dynactin binding"/>
    <property type="evidence" value="ECO:0007669"/>
    <property type="project" value="TreeGrafter"/>
</dbReference>
<dbReference type="PANTHER" id="PTHR45850">
    <property type="entry name" value="SORTING NEXIN FAMILY MEMBER"/>
    <property type="match status" value="1"/>
</dbReference>
<organism evidence="2 3">
    <name type="scientific">Nothoprocta perdicaria</name>
    <name type="common">Chilean tinamou</name>
    <name type="synonym">Crypturus perdicarius</name>
    <dbReference type="NCBI Taxonomy" id="30464"/>
    <lineage>
        <taxon>Eukaryota</taxon>
        <taxon>Metazoa</taxon>
        <taxon>Chordata</taxon>
        <taxon>Craniata</taxon>
        <taxon>Vertebrata</taxon>
        <taxon>Euteleostomi</taxon>
        <taxon>Archelosauria</taxon>
        <taxon>Archosauria</taxon>
        <taxon>Dinosauria</taxon>
        <taxon>Saurischia</taxon>
        <taxon>Theropoda</taxon>
        <taxon>Coelurosauria</taxon>
        <taxon>Aves</taxon>
        <taxon>Palaeognathae</taxon>
        <taxon>Tinamiformes</taxon>
        <taxon>Tinamidae</taxon>
        <taxon>Nothoprocta</taxon>
    </lineage>
</organism>
<proteinExistence type="predicted"/>
<sequence>IMLSYQFGPELIQSVSVDLNVDPSLQIDIPDALSEKDRVKFTVHTKTTLPAFQNSEFSVTRQHEDFVWLHDTLTETEEYAGLIVSLCFFPLFLTLKQNSLVS</sequence>
<evidence type="ECO:0000313" key="2">
    <source>
        <dbReference type="Ensembl" id="ENSNPEP00000003952.1"/>
    </source>
</evidence>
<feature type="domain" description="PX" evidence="1">
    <location>
        <begin position="51"/>
        <end position="80"/>
    </location>
</feature>
<dbReference type="PANTHER" id="PTHR45850:SF5">
    <property type="entry name" value="SORTING NEXIN-5"/>
    <property type="match status" value="1"/>
</dbReference>
<reference evidence="2" key="1">
    <citation type="submission" date="2025-08" db="UniProtKB">
        <authorList>
            <consortium name="Ensembl"/>
        </authorList>
    </citation>
    <scope>IDENTIFICATION</scope>
</reference>
<dbReference type="Pfam" id="PF00787">
    <property type="entry name" value="PX"/>
    <property type="match status" value="1"/>
</dbReference>